<evidence type="ECO:0000256" key="1">
    <source>
        <dbReference type="SAM" id="MobiDB-lite"/>
    </source>
</evidence>
<sequence>MPQLQRETIGEKERGISDGPIGTVQKNDRDNVNIVENQGSPHTESLIWANEKDMSNIVINTENKNAEVSTNIPQHHELPTVGGRVCSVTAALAGEEEATLLLSIPSLFIMRSVPRSQKNSH</sequence>
<name>A0A6V7JJZ5_9HYME</name>
<feature type="region of interest" description="Disordered" evidence="1">
    <location>
        <begin position="1"/>
        <end position="29"/>
    </location>
</feature>
<protein>
    <submittedName>
        <fullName evidence="2">Uncharacterized protein</fullName>
    </submittedName>
</protein>
<reference evidence="2" key="1">
    <citation type="submission" date="2020-07" db="EMBL/GenBank/DDBJ databases">
        <authorList>
            <person name="Ferguson B K."/>
        </authorList>
    </citation>
    <scope>NUCLEOTIDE SEQUENCE</scope>
    <source>
        <strain evidence="2">L06</strain>
    </source>
</reference>
<accession>A0A6V7JJZ5</accession>
<dbReference type="EMBL" id="CADCXW020000018">
    <property type="protein sequence ID" value="CAD1552557.1"/>
    <property type="molecule type" value="Genomic_DNA"/>
</dbReference>
<evidence type="ECO:0000313" key="2">
    <source>
        <dbReference type="EMBL" id="CAD1552557.1"/>
    </source>
</evidence>
<organism evidence="2">
    <name type="scientific">Bracon brevicornis</name>
    <dbReference type="NCBI Taxonomy" id="1563983"/>
    <lineage>
        <taxon>Eukaryota</taxon>
        <taxon>Metazoa</taxon>
        <taxon>Ecdysozoa</taxon>
        <taxon>Arthropoda</taxon>
        <taxon>Hexapoda</taxon>
        <taxon>Insecta</taxon>
        <taxon>Pterygota</taxon>
        <taxon>Neoptera</taxon>
        <taxon>Endopterygota</taxon>
        <taxon>Hymenoptera</taxon>
        <taxon>Apocrita</taxon>
        <taxon>Ichneumonoidea</taxon>
        <taxon>Braconidae</taxon>
        <taxon>Braconinae</taxon>
        <taxon>Bracon</taxon>
    </lineage>
</organism>
<dbReference type="AlphaFoldDB" id="A0A6V7JJZ5"/>
<gene>
    <name evidence="2" type="ORF">BBRV_LOCUS55211</name>
</gene>
<proteinExistence type="predicted"/>